<feature type="domain" description="ACT" evidence="12">
    <location>
        <begin position="195"/>
        <end position="281"/>
    </location>
</feature>
<evidence type="ECO:0000256" key="2">
    <source>
        <dbReference type="ARBA" id="ARBA00004741"/>
    </source>
</evidence>
<dbReference type="EMBL" id="JAGGNH010000005">
    <property type="protein sequence ID" value="KAJ0972719.1"/>
    <property type="molecule type" value="Genomic_DNA"/>
</dbReference>
<keyword evidence="14" id="KW-1185">Reference proteome</keyword>
<dbReference type="InterPro" id="IPR018528">
    <property type="entry name" value="Preph_deHydtase_CS"/>
</dbReference>
<comment type="pathway">
    <text evidence="3">Amino-acid biosynthesis; L-phenylalanine biosynthesis; L-phenylalanine from L-arogenate: step 1/1.</text>
</comment>
<dbReference type="Proteomes" id="UP001085076">
    <property type="component" value="Miscellaneous, Linkage group lg05"/>
</dbReference>
<dbReference type="SUPFAM" id="SSF53850">
    <property type="entry name" value="Periplasmic binding protein-like II"/>
    <property type="match status" value="1"/>
</dbReference>
<evidence type="ECO:0000313" key="14">
    <source>
        <dbReference type="Proteomes" id="UP001085076"/>
    </source>
</evidence>
<keyword evidence="5" id="KW-0028">Amino-acid biosynthesis</keyword>
<dbReference type="FunFam" id="3.40.190.10:FF:000028">
    <property type="entry name" value="Arogenate dehydratase"/>
    <property type="match status" value="1"/>
</dbReference>
<dbReference type="InterPro" id="IPR001086">
    <property type="entry name" value="Preph_deHydtase"/>
</dbReference>
<organism evidence="13 14">
    <name type="scientific">Dioscorea zingiberensis</name>
    <dbReference type="NCBI Taxonomy" id="325984"/>
    <lineage>
        <taxon>Eukaryota</taxon>
        <taxon>Viridiplantae</taxon>
        <taxon>Streptophyta</taxon>
        <taxon>Embryophyta</taxon>
        <taxon>Tracheophyta</taxon>
        <taxon>Spermatophyta</taxon>
        <taxon>Magnoliopsida</taxon>
        <taxon>Liliopsida</taxon>
        <taxon>Dioscoreales</taxon>
        <taxon>Dioscoreaceae</taxon>
        <taxon>Dioscorea</taxon>
    </lineage>
</organism>
<dbReference type="PROSITE" id="PS51171">
    <property type="entry name" value="PREPHENATE_DEHYDR_3"/>
    <property type="match status" value="1"/>
</dbReference>
<keyword evidence="8" id="KW-0057">Aromatic amino acid biosynthesis</keyword>
<evidence type="ECO:0000256" key="1">
    <source>
        <dbReference type="ARBA" id="ARBA00004470"/>
    </source>
</evidence>
<dbReference type="CDD" id="cd04905">
    <property type="entry name" value="ACT_CM-PDT"/>
    <property type="match status" value="1"/>
</dbReference>
<dbReference type="CDD" id="cd13631">
    <property type="entry name" value="PBP2_Ct-PDT_like"/>
    <property type="match status" value="1"/>
</dbReference>
<accession>A0A9D5CH27</accession>
<dbReference type="InterPro" id="IPR008242">
    <property type="entry name" value="Chor_mutase/pphenate_deHydtase"/>
</dbReference>
<reference evidence="13" key="2">
    <citation type="journal article" date="2022" name="Hortic Res">
        <title>The genome of Dioscorea zingiberensis sheds light on the biosynthesis, origin and evolution of the medicinally important diosgenin saponins.</title>
        <authorList>
            <person name="Li Y."/>
            <person name="Tan C."/>
            <person name="Li Z."/>
            <person name="Guo J."/>
            <person name="Li S."/>
            <person name="Chen X."/>
            <person name="Wang C."/>
            <person name="Dai X."/>
            <person name="Yang H."/>
            <person name="Song W."/>
            <person name="Hou L."/>
            <person name="Xu J."/>
            <person name="Tong Z."/>
            <person name="Xu A."/>
            <person name="Yuan X."/>
            <person name="Wang W."/>
            <person name="Yang Q."/>
            <person name="Chen L."/>
            <person name="Sun Z."/>
            <person name="Wang K."/>
            <person name="Pan B."/>
            <person name="Chen J."/>
            <person name="Bao Y."/>
            <person name="Liu F."/>
            <person name="Qi X."/>
            <person name="Gang D.R."/>
            <person name="Wen J."/>
            <person name="Li J."/>
        </authorList>
    </citation>
    <scope>NUCLEOTIDE SEQUENCE</scope>
    <source>
        <strain evidence="13">Dzin_1.0</strain>
    </source>
</reference>
<evidence type="ECO:0000313" key="13">
    <source>
        <dbReference type="EMBL" id="KAJ0972719.1"/>
    </source>
</evidence>
<evidence type="ECO:0000256" key="3">
    <source>
        <dbReference type="ARBA" id="ARBA00004929"/>
    </source>
</evidence>
<dbReference type="FunFam" id="3.40.190.10:FF:000031">
    <property type="entry name" value="Arogenate dehydratase"/>
    <property type="match status" value="1"/>
</dbReference>
<evidence type="ECO:0000256" key="7">
    <source>
        <dbReference type="ARBA" id="ARBA00022946"/>
    </source>
</evidence>
<dbReference type="PIRSF" id="PIRSF001500">
    <property type="entry name" value="Chor_mut_pdt_Ppr"/>
    <property type="match status" value="1"/>
</dbReference>
<dbReference type="PROSITE" id="PS51671">
    <property type="entry name" value="ACT"/>
    <property type="match status" value="1"/>
</dbReference>
<feature type="domain" description="Prephenate dehydratase" evidence="11">
    <location>
        <begin position="7"/>
        <end position="185"/>
    </location>
</feature>
<dbReference type="PANTHER" id="PTHR21022:SF19">
    <property type="entry name" value="PREPHENATE DEHYDRATASE-RELATED"/>
    <property type="match status" value="1"/>
</dbReference>
<evidence type="ECO:0000256" key="8">
    <source>
        <dbReference type="ARBA" id="ARBA00023141"/>
    </source>
</evidence>
<evidence type="ECO:0000256" key="6">
    <source>
        <dbReference type="ARBA" id="ARBA00022640"/>
    </source>
</evidence>
<dbReference type="SUPFAM" id="SSF55021">
    <property type="entry name" value="ACT-like"/>
    <property type="match status" value="1"/>
</dbReference>
<keyword evidence="10" id="KW-0456">Lyase</keyword>
<dbReference type="AlphaFoldDB" id="A0A9D5CH27"/>
<gene>
    <name evidence="13" type="ORF">J5N97_020678</name>
</gene>
<dbReference type="InterPro" id="IPR002912">
    <property type="entry name" value="ACT_dom"/>
</dbReference>
<evidence type="ECO:0000256" key="4">
    <source>
        <dbReference type="ARBA" id="ARBA00022528"/>
    </source>
</evidence>
<dbReference type="Gene3D" id="3.30.70.260">
    <property type="match status" value="1"/>
</dbReference>
<comment type="subcellular location">
    <subcellularLocation>
        <location evidence="1">Plastid</location>
        <location evidence="1">Chloroplast stroma</location>
    </subcellularLocation>
</comment>
<keyword evidence="4" id="KW-0150">Chloroplast</keyword>
<protein>
    <recommendedName>
        <fullName evidence="15">Arogenate dehydratase</fullName>
    </recommendedName>
</protein>
<dbReference type="InterPro" id="IPR045865">
    <property type="entry name" value="ACT-like_dom_sf"/>
</dbReference>
<dbReference type="GO" id="GO:0009570">
    <property type="term" value="C:chloroplast stroma"/>
    <property type="evidence" value="ECO:0007669"/>
    <property type="project" value="UniProtKB-SubCell"/>
</dbReference>
<dbReference type="PANTHER" id="PTHR21022">
    <property type="entry name" value="PREPHENATE DEHYDRATASE P PROTEIN"/>
    <property type="match status" value="1"/>
</dbReference>
<comment type="pathway">
    <text evidence="2">Amino-acid biosynthesis; L-phenylalanine biosynthesis; phenylpyruvate from prephenate: step 1/1.</text>
</comment>
<dbReference type="GO" id="GO:0047769">
    <property type="term" value="F:arogenate dehydratase activity"/>
    <property type="evidence" value="ECO:0007669"/>
    <property type="project" value="TreeGrafter"/>
</dbReference>
<sequence length="294" mass="32700">MHGCQLRVAYRGVPGAYSEEAARKAYPNCEAIPCDQFDVVFQAVEQWIVDRAILPVESCSGGSVHRNYDLLLRHRLHIVGEIQMSVHHCLMALPGVRMESLTRVTSHPQALAQCESKLNSLGLNTSSREPFEDTAGAAKHVAAEMLRDTAVIASARAAELYGMEILEEGIEDESGNLTVGRQPVVPRKDRSFKTSIVFAGEEGPSFLFKVLSALAFRDIKVSKLESRPHRQRPLRLVDNAVRFDYMYYVDFEASMAEPRAQKALAEIQQYTSFLRLLGSYPMAMDTDSMAAAMS</sequence>
<dbReference type="Gene3D" id="3.40.190.10">
    <property type="entry name" value="Periplasmic binding protein-like II"/>
    <property type="match status" value="2"/>
</dbReference>
<dbReference type="GO" id="GO:0004664">
    <property type="term" value="F:prephenate dehydratase activity"/>
    <property type="evidence" value="ECO:0007669"/>
    <property type="project" value="InterPro"/>
</dbReference>
<evidence type="ECO:0000259" key="12">
    <source>
        <dbReference type="PROSITE" id="PS51671"/>
    </source>
</evidence>
<keyword evidence="6" id="KW-0934">Plastid</keyword>
<dbReference type="Pfam" id="PF00800">
    <property type="entry name" value="PDT"/>
    <property type="match status" value="1"/>
</dbReference>
<keyword evidence="7" id="KW-0809">Transit peptide</keyword>
<evidence type="ECO:0000256" key="10">
    <source>
        <dbReference type="ARBA" id="ARBA00023239"/>
    </source>
</evidence>
<evidence type="ECO:0000256" key="5">
    <source>
        <dbReference type="ARBA" id="ARBA00022605"/>
    </source>
</evidence>
<keyword evidence="9" id="KW-0584">Phenylalanine biosynthesis</keyword>
<comment type="caution">
    <text evidence="13">The sequence shown here is derived from an EMBL/GenBank/DDBJ whole genome shotgun (WGS) entry which is preliminary data.</text>
</comment>
<dbReference type="GO" id="GO:0009094">
    <property type="term" value="P:L-phenylalanine biosynthetic process"/>
    <property type="evidence" value="ECO:0007669"/>
    <property type="project" value="UniProtKB-KW"/>
</dbReference>
<evidence type="ECO:0000256" key="9">
    <source>
        <dbReference type="ARBA" id="ARBA00023222"/>
    </source>
</evidence>
<evidence type="ECO:0008006" key="15">
    <source>
        <dbReference type="Google" id="ProtNLM"/>
    </source>
</evidence>
<name>A0A9D5CH27_9LILI</name>
<evidence type="ECO:0000259" key="11">
    <source>
        <dbReference type="PROSITE" id="PS51171"/>
    </source>
</evidence>
<dbReference type="OrthoDB" id="2414662at2759"/>
<dbReference type="PROSITE" id="PS00858">
    <property type="entry name" value="PREPHENATE_DEHYDR_2"/>
    <property type="match status" value="1"/>
</dbReference>
<proteinExistence type="predicted"/>
<reference evidence="13" key="1">
    <citation type="submission" date="2021-03" db="EMBL/GenBank/DDBJ databases">
        <authorList>
            <person name="Li Z."/>
            <person name="Yang C."/>
        </authorList>
    </citation>
    <scope>NUCLEOTIDE SEQUENCE</scope>
    <source>
        <strain evidence="13">Dzin_1.0</strain>
        <tissue evidence="13">Leaf</tissue>
    </source>
</reference>